<feature type="transmembrane region" description="Helical" evidence="12">
    <location>
        <begin position="95"/>
        <end position="111"/>
    </location>
</feature>
<dbReference type="GO" id="GO:0036380">
    <property type="term" value="F:UDP-N-acetylglucosamine-undecaprenyl-phosphate N-acetylglucosaminephosphotransferase activity"/>
    <property type="evidence" value="ECO:0007669"/>
    <property type="project" value="UniProtKB-UniRule"/>
</dbReference>
<feature type="transmembrane region" description="Helical" evidence="12">
    <location>
        <begin position="235"/>
        <end position="257"/>
    </location>
</feature>
<keyword evidence="3 12" id="KW-0997">Cell inner membrane</keyword>
<feature type="region of interest" description="Disordered" evidence="14">
    <location>
        <begin position="369"/>
        <end position="388"/>
    </location>
</feature>
<feature type="transmembrane region" description="Helical" evidence="12">
    <location>
        <begin position="343"/>
        <end position="362"/>
    </location>
</feature>
<comment type="pathway">
    <text evidence="12">Bacterial outer membrane biogenesis; enterobacterial common antigen biosynthesis.</text>
</comment>
<comment type="cofactor">
    <cofactor evidence="12">
        <name>Mn(2+)</name>
        <dbReference type="ChEBI" id="CHEBI:29035"/>
    </cofactor>
</comment>
<feature type="binding site" evidence="13">
    <location>
        <position position="239"/>
    </location>
    <ligand>
        <name>Mg(2+)</name>
        <dbReference type="ChEBI" id="CHEBI:18420"/>
    </ligand>
</feature>
<comment type="subcellular location">
    <subcellularLocation>
        <location evidence="12">Cell inner membrane</location>
        <topology evidence="12">Multi-pass membrane protein</topology>
    </subcellularLocation>
    <subcellularLocation>
        <location evidence="1">Cell membrane</location>
        <topology evidence="1">Multi-pass membrane protein</topology>
    </subcellularLocation>
</comment>
<evidence type="ECO:0000256" key="12">
    <source>
        <dbReference type="HAMAP-Rule" id="MF_02030"/>
    </source>
</evidence>
<comment type="caution">
    <text evidence="15">The sequence shown here is derived from an EMBL/GenBank/DDBJ whole genome shotgun (WGS) entry which is preliminary data.</text>
</comment>
<comment type="cofactor">
    <cofactor evidence="12 13">
        <name>Mg(2+)</name>
        <dbReference type="ChEBI" id="CHEBI:18420"/>
    </cofactor>
</comment>
<dbReference type="GO" id="GO:0005886">
    <property type="term" value="C:plasma membrane"/>
    <property type="evidence" value="ECO:0007669"/>
    <property type="project" value="UniProtKB-SubCell"/>
</dbReference>
<evidence type="ECO:0000256" key="11">
    <source>
        <dbReference type="ARBA" id="ARBA00023211"/>
    </source>
</evidence>
<dbReference type="InterPro" id="IPR012750">
    <property type="entry name" value="ECA_WecA-rel"/>
</dbReference>
<comment type="similarity">
    <text evidence="12">Belongs to the glycosyltransferase 4 family. WecA subfamily.</text>
</comment>
<proteinExistence type="inferred from homology"/>
<feature type="transmembrane region" description="Helical" evidence="12">
    <location>
        <begin position="317"/>
        <end position="337"/>
    </location>
</feature>
<feature type="transmembrane region" description="Helical" evidence="12">
    <location>
        <begin position="263"/>
        <end position="285"/>
    </location>
</feature>
<feature type="transmembrane region" description="Helical" evidence="12">
    <location>
        <begin position="206"/>
        <end position="223"/>
    </location>
</feature>
<keyword evidence="5 12" id="KW-0808">Transferase</keyword>
<organism evidence="15 16">
    <name type="scientific">Buttiauxella brennerae ATCC 51605</name>
    <dbReference type="NCBI Taxonomy" id="1354251"/>
    <lineage>
        <taxon>Bacteria</taxon>
        <taxon>Pseudomonadati</taxon>
        <taxon>Pseudomonadota</taxon>
        <taxon>Gammaproteobacteria</taxon>
        <taxon>Enterobacterales</taxon>
        <taxon>Enterobacteriaceae</taxon>
        <taxon>Buttiauxella</taxon>
    </lineage>
</organism>
<evidence type="ECO:0000256" key="1">
    <source>
        <dbReference type="ARBA" id="ARBA00004651"/>
    </source>
</evidence>
<evidence type="ECO:0000256" key="4">
    <source>
        <dbReference type="ARBA" id="ARBA00022676"/>
    </source>
</evidence>
<dbReference type="EC" id="2.7.8.33" evidence="12"/>
<comment type="function">
    <text evidence="12">Catalyzes the transfer of the GlcNAc-1-phosphate moiety from UDP-GlcNAc onto the carrier lipid undecaprenyl phosphate (C55-P), yielding GlcNAc-pyrophosphoryl-undecaprenyl (GlcNAc-PP-C55).</text>
</comment>
<evidence type="ECO:0000256" key="13">
    <source>
        <dbReference type="PIRSR" id="PIRSR600715-1"/>
    </source>
</evidence>
<reference evidence="15 16" key="1">
    <citation type="submission" date="2016-04" db="EMBL/GenBank/DDBJ databases">
        <title>ATOL: Assembling a taxonomically balanced genome-scale reconstruction of the evolutionary history of the Enterobacteriaceae.</title>
        <authorList>
            <person name="Plunkett G.III."/>
            <person name="Neeno-Eckwall E.C."/>
            <person name="Glasner J.D."/>
            <person name="Perna N.T."/>
        </authorList>
    </citation>
    <scope>NUCLEOTIDE SEQUENCE [LARGE SCALE GENOMIC DNA]</scope>
    <source>
        <strain evidence="15 16">ATCC 51605</strain>
    </source>
</reference>
<dbReference type="GO" id="GO:0030145">
    <property type="term" value="F:manganese ion binding"/>
    <property type="evidence" value="ECO:0007669"/>
    <property type="project" value="InterPro"/>
</dbReference>
<evidence type="ECO:0000256" key="8">
    <source>
        <dbReference type="ARBA" id="ARBA00022985"/>
    </source>
</evidence>
<dbReference type="PATRIC" id="fig|1354251.4.peg.3701"/>
<keyword evidence="8 12" id="KW-0448">Lipopolysaccharide biosynthesis</keyword>
<keyword evidence="4 12" id="KW-0328">Glycosyltransferase</keyword>
<feature type="transmembrane region" description="Helical" evidence="12">
    <location>
        <begin position="123"/>
        <end position="140"/>
    </location>
</feature>
<evidence type="ECO:0000256" key="5">
    <source>
        <dbReference type="ARBA" id="ARBA00022679"/>
    </source>
</evidence>
<evidence type="ECO:0000313" key="16">
    <source>
        <dbReference type="Proteomes" id="UP000078410"/>
    </source>
</evidence>
<evidence type="ECO:0000256" key="7">
    <source>
        <dbReference type="ARBA" id="ARBA00022842"/>
    </source>
</evidence>
<dbReference type="InterPro" id="IPR000715">
    <property type="entry name" value="Glycosyl_transferase_4"/>
</dbReference>
<evidence type="ECO:0000256" key="3">
    <source>
        <dbReference type="ARBA" id="ARBA00022519"/>
    </source>
</evidence>
<evidence type="ECO:0000256" key="6">
    <source>
        <dbReference type="ARBA" id="ARBA00022692"/>
    </source>
</evidence>
<evidence type="ECO:0000313" key="15">
    <source>
        <dbReference type="EMBL" id="OAT28952.1"/>
    </source>
</evidence>
<dbReference type="Pfam" id="PF00953">
    <property type="entry name" value="Glycos_transf_4"/>
    <property type="match status" value="1"/>
</dbReference>
<evidence type="ECO:0000256" key="14">
    <source>
        <dbReference type="SAM" id="MobiDB-lite"/>
    </source>
</evidence>
<keyword evidence="9 12" id="KW-1133">Transmembrane helix</keyword>
<dbReference type="GO" id="GO:0009246">
    <property type="term" value="P:enterobacterial common antigen biosynthetic process"/>
    <property type="evidence" value="ECO:0007669"/>
    <property type="project" value="UniProtKB-UniRule"/>
</dbReference>
<feature type="transmembrane region" description="Helical" evidence="12">
    <location>
        <begin position="20"/>
        <end position="45"/>
    </location>
</feature>
<evidence type="ECO:0000256" key="9">
    <source>
        <dbReference type="ARBA" id="ARBA00022989"/>
    </source>
</evidence>
<dbReference type="UniPathway" id="UPA00566"/>
<dbReference type="RefSeq" id="WP_245164474.1">
    <property type="nucleotide sequence ID" value="NZ_LXER01000032.1"/>
</dbReference>
<keyword evidence="6 12" id="KW-0812">Transmembrane</keyword>
<accession>A0A1B7IHP8</accession>
<dbReference type="InterPro" id="IPR018480">
    <property type="entry name" value="PNAcMuramoyl-5peptid_Trfase_CS"/>
</dbReference>
<protein>
    <recommendedName>
        <fullName evidence="12">Undecaprenyl-phosphate alpha-N-acetylglucosaminyl 1-phosphate transferase</fullName>
        <ecNumber evidence="12">2.7.8.33</ecNumber>
    </recommendedName>
    <alternativeName>
        <fullName evidence="12">UDP-GlcNAc:undecaprenyl-phosphate GlcNAc-1-phosphate transferase</fullName>
    </alternativeName>
    <alternativeName>
        <fullName evidence="12">Undecaprenyl-phosphate GlcNAc-1-phosphate transferase</fullName>
    </alternativeName>
</protein>
<feature type="binding site" evidence="13">
    <location>
        <position position="174"/>
    </location>
    <ligand>
        <name>Mg(2+)</name>
        <dbReference type="ChEBI" id="CHEBI:18420"/>
    </ligand>
</feature>
<dbReference type="UniPathway" id="UPA00281"/>
<feature type="transmembrane region" description="Helical" evidence="12">
    <location>
        <begin position="65"/>
        <end position="83"/>
    </location>
</feature>
<keyword evidence="7 12" id="KW-0460">Magnesium</keyword>
<gene>
    <name evidence="12" type="primary">wecA</name>
    <name evidence="15" type="ORF">M975_3599</name>
</gene>
<dbReference type="GO" id="GO:0009276">
    <property type="term" value="C:Gram-negative-bacterium-type cell wall"/>
    <property type="evidence" value="ECO:0007669"/>
    <property type="project" value="InterPro"/>
</dbReference>
<comment type="catalytic activity">
    <reaction evidence="12">
        <text>di-trans,octa-cis-undecaprenyl phosphate + UDP-N-acetyl-alpha-D-glucosamine = N-acetyl-alpha-D-glucosaminyl-di-trans,octa-cis-undecaprenyl diphosphate + UMP</text>
        <dbReference type="Rhea" id="RHEA:28090"/>
        <dbReference type="ChEBI" id="CHEBI:57705"/>
        <dbReference type="ChEBI" id="CHEBI:57865"/>
        <dbReference type="ChEBI" id="CHEBI:60392"/>
        <dbReference type="ChEBI" id="CHEBI:62959"/>
        <dbReference type="EC" id="2.7.8.33"/>
    </reaction>
</comment>
<keyword evidence="10 12" id="KW-0472">Membrane</keyword>
<dbReference type="AlphaFoldDB" id="A0A1B7IHP8"/>
<name>A0A1B7IHP8_9ENTR</name>
<keyword evidence="2 12" id="KW-1003">Cell membrane</keyword>
<keyword evidence="11 12" id="KW-0464">Manganese</keyword>
<dbReference type="PANTHER" id="PTHR22926:SF3">
    <property type="entry name" value="UNDECAPRENYL-PHOSPHATE ALPHA-N-ACETYLGLUCOSAMINYL 1-PHOSPHATE TRANSFERASE"/>
    <property type="match status" value="1"/>
</dbReference>
<sequence>MAVVISTFAMGGSVVKRNLGISIMIKEIIIIFLTAMAALLIARVVALKCGLVDKPGGRKQHKGEIPLVGGISFYCVIAMCYLFSPEVLPHTEAHFLTYLLSVSLLLFVGIADDRFDLPVAPRVVIQALSAVILMVDGLYLHTFGHLLGEQELQLGPVGYLATLFATWAAINAFNMIDGVDGLLGSVSCVIFAALMVVFLLAGTEIRAMWCLLMIVALIPYLMFNMGFIGGKRLKVFMGDAGSMVIGFTVLWLVMLGSQGNDAVMAPVTALWLIALPLMDMVTIMVRRLRRGQSPFHPDRDHLHHILIRSGLTARQTVLFASVLTATLACVGMVLSIIGITEWLSLALFIGVFASYFAINNKLQQRHPDMRSQLTSSRAVSAEAPVSNR</sequence>
<dbReference type="EMBL" id="LXER01000032">
    <property type="protein sequence ID" value="OAT28952.1"/>
    <property type="molecule type" value="Genomic_DNA"/>
</dbReference>
<comment type="pathway">
    <text evidence="12">Bacterial outer membrane biogenesis; LPS O-antigen biosynthesis.</text>
</comment>
<dbReference type="PANTHER" id="PTHR22926">
    <property type="entry name" value="PHOSPHO-N-ACETYLMURAMOYL-PENTAPEPTIDE-TRANSFERASE"/>
    <property type="match status" value="1"/>
</dbReference>
<dbReference type="PROSITE" id="PS01348">
    <property type="entry name" value="MRAY_2"/>
    <property type="match status" value="1"/>
</dbReference>
<dbReference type="NCBIfam" id="TIGR02380">
    <property type="entry name" value="ECA_wecA"/>
    <property type="match status" value="1"/>
</dbReference>
<dbReference type="GO" id="GO:0016757">
    <property type="term" value="F:glycosyltransferase activity"/>
    <property type="evidence" value="ECO:0007669"/>
    <property type="project" value="UniProtKB-KW"/>
</dbReference>
<feature type="transmembrane region" description="Helical" evidence="12">
    <location>
        <begin position="182"/>
        <end position="200"/>
    </location>
</feature>
<keyword evidence="16" id="KW-1185">Reference proteome</keyword>
<dbReference type="CDD" id="cd06853">
    <property type="entry name" value="GT_WecA_like"/>
    <property type="match status" value="1"/>
</dbReference>
<evidence type="ECO:0000256" key="10">
    <source>
        <dbReference type="ARBA" id="ARBA00023136"/>
    </source>
</evidence>
<dbReference type="HAMAP" id="MF_02030">
    <property type="entry name" value="WecA_Gammaproteo"/>
    <property type="match status" value="1"/>
</dbReference>
<dbReference type="GO" id="GO:0009243">
    <property type="term" value="P:O antigen biosynthetic process"/>
    <property type="evidence" value="ECO:0007669"/>
    <property type="project" value="UniProtKB-UniRule"/>
</dbReference>
<feature type="transmembrane region" description="Helical" evidence="12">
    <location>
        <begin position="152"/>
        <end position="170"/>
    </location>
</feature>
<evidence type="ECO:0000256" key="2">
    <source>
        <dbReference type="ARBA" id="ARBA00022475"/>
    </source>
</evidence>
<dbReference type="Proteomes" id="UP000078410">
    <property type="component" value="Unassembled WGS sequence"/>
</dbReference>
<dbReference type="GO" id="GO:0071555">
    <property type="term" value="P:cell wall organization"/>
    <property type="evidence" value="ECO:0007669"/>
    <property type="project" value="TreeGrafter"/>
</dbReference>
<dbReference type="GO" id="GO:0044038">
    <property type="term" value="P:cell wall macromolecule biosynthetic process"/>
    <property type="evidence" value="ECO:0007669"/>
    <property type="project" value="TreeGrafter"/>
</dbReference>
<dbReference type="GO" id="GO:0000287">
    <property type="term" value="F:magnesium ion binding"/>
    <property type="evidence" value="ECO:0007669"/>
    <property type="project" value="InterPro"/>
</dbReference>
<keyword evidence="13" id="KW-0479">Metal-binding</keyword>